<dbReference type="PRINTS" id="PR00463">
    <property type="entry name" value="EP450I"/>
</dbReference>
<evidence type="ECO:0000256" key="7">
    <source>
        <dbReference type="ARBA" id="ARBA00023033"/>
    </source>
</evidence>
<dbReference type="GO" id="GO:0044550">
    <property type="term" value="P:secondary metabolite biosynthetic process"/>
    <property type="evidence" value="ECO:0007669"/>
    <property type="project" value="UniProtKB-ARBA"/>
</dbReference>
<name>A0AAP0N3P2_9ROSI</name>
<comment type="caution">
    <text evidence="8">The sequence shown here is derived from an EMBL/GenBank/DDBJ whole genome shotgun (WGS) entry which is preliminary data.</text>
</comment>
<dbReference type="InterPro" id="IPR036396">
    <property type="entry name" value="Cyt_P450_sf"/>
</dbReference>
<dbReference type="GO" id="GO:0004497">
    <property type="term" value="F:monooxygenase activity"/>
    <property type="evidence" value="ECO:0007669"/>
    <property type="project" value="UniProtKB-KW"/>
</dbReference>
<evidence type="ECO:0000256" key="6">
    <source>
        <dbReference type="ARBA" id="ARBA00023004"/>
    </source>
</evidence>
<accession>A0AAP0N3P2</accession>
<reference evidence="8 9" key="1">
    <citation type="submission" date="2024-05" db="EMBL/GenBank/DDBJ databases">
        <title>Haplotype-resolved chromosome-level genome assembly of Huyou (Citrus changshanensis).</title>
        <authorList>
            <person name="Miao C."/>
            <person name="Chen W."/>
            <person name="Wu Y."/>
            <person name="Wang L."/>
            <person name="Zhao S."/>
            <person name="Grierson D."/>
            <person name="Xu C."/>
            <person name="Chen K."/>
        </authorList>
    </citation>
    <scope>NUCLEOTIDE SEQUENCE [LARGE SCALE GENOMIC DNA]</scope>
    <source>
        <strain evidence="8">01-14</strain>
        <tissue evidence="8">Leaf</tissue>
    </source>
</reference>
<evidence type="ECO:0000256" key="1">
    <source>
        <dbReference type="ARBA" id="ARBA00001971"/>
    </source>
</evidence>
<evidence type="ECO:0000256" key="2">
    <source>
        <dbReference type="ARBA" id="ARBA00010617"/>
    </source>
</evidence>
<dbReference type="Gene3D" id="1.10.630.10">
    <property type="entry name" value="Cytochrome P450"/>
    <property type="match status" value="1"/>
</dbReference>
<dbReference type="GO" id="GO:0016705">
    <property type="term" value="F:oxidoreductase activity, acting on paired donors, with incorporation or reduction of molecular oxygen"/>
    <property type="evidence" value="ECO:0007669"/>
    <property type="project" value="InterPro"/>
</dbReference>
<dbReference type="Proteomes" id="UP001428341">
    <property type="component" value="Unassembled WGS sequence"/>
</dbReference>
<evidence type="ECO:0000313" key="8">
    <source>
        <dbReference type="EMBL" id="KAK9229670.1"/>
    </source>
</evidence>
<dbReference type="InterPro" id="IPR002401">
    <property type="entry name" value="Cyt_P450_E_grp-I"/>
</dbReference>
<keyword evidence="7" id="KW-0503">Monooxygenase</keyword>
<comment type="similarity">
    <text evidence="2">Belongs to the cytochrome P450 family.</text>
</comment>
<comment type="cofactor">
    <cofactor evidence="1">
        <name>heme</name>
        <dbReference type="ChEBI" id="CHEBI:30413"/>
    </cofactor>
</comment>
<dbReference type="PANTHER" id="PTHR47944">
    <property type="entry name" value="CYTOCHROME P450 98A9"/>
    <property type="match status" value="1"/>
</dbReference>
<evidence type="ECO:0000256" key="4">
    <source>
        <dbReference type="ARBA" id="ARBA00022723"/>
    </source>
</evidence>
<dbReference type="GO" id="GO:0020037">
    <property type="term" value="F:heme binding"/>
    <property type="evidence" value="ECO:0007669"/>
    <property type="project" value="InterPro"/>
</dbReference>
<proteinExistence type="inferred from homology"/>
<keyword evidence="6" id="KW-0408">Iron</keyword>
<dbReference type="AlphaFoldDB" id="A0AAP0N3P2"/>
<keyword evidence="9" id="KW-1185">Reference proteome</keyword>
<organism evidence="8 9">
    <name type="scientific">Citrus x changshan-huyou</name>
    <dbReference type="NCBI Taxonomy" id="2935761"/>
    <lineage>
        <taxon>Eukaryota</taxon>
        <taxon>Viridiplantae</taxon>
        <taxon>Streptophyta</taxon>
        <taxon>Embryophyta</taxon>
        <taxon>Tracheophyta</taxon>
        <taxon>Spermatophyta</taxon>
        <taxon>Magnoliopsida</taxon>
        <taxon>eudicotyledons</taxon>
        <taxon>Gunneridae</taxon>
        <taxon>Pentapetalae</taxon>
        <taxon>rosids</taxon>
        <taxon>malvids</taxon>
        <taxon>Sapindales</taxon>
        <taxon>Rutaceae</taxon>
        <taxon>Aurantioideae</taxon>
        <taxon>Citrus</taxon>
    </lineage>
</organism>
<dbReference type="GO" id="GO:0005506">
    <property type="term" value="F:iron ion binding"/>
    <property type="evidence" value="ECO:0007669"/>
    <property type="project" value="InterPro"/>
</dbReference>
<dbReference type="PANTHER" id="PTHR47944:SF4">
    <property type="entry name" value="OS09G0441700 PROTEIN"/>
    <property type="match status" value="1"/>
</dbReference>
<sequence>MVDVLMQLADDPSLEVKLQREHIKALIQTISVEWAMSELLKNPGAIQKATEELDRVIERDRGVEEKDIVNLPYIEAIVKRNDASHPMAPLLVP</sequence>
<evidence type="ECO:0008006" key="10">
    <source>
        <dbReference type="Google" id="ProtNLM"/>
    </source>
</evidence>
<keyword evidence="4" id="KW-0479">Metal-binding</keyword>
<protein>
    <recommendedName>
        <fullName evidence="10">Cytochrome P450</fullName>
    </recommendedName>
</protein>
<evidence type="ECO:0000256" key="3">
    <source>
        <dbReference type="ARBA" id="ARBA00022617"/>
    </source>
</evidence>
<evidence type="ECO:0000256" key="5">
    <source>
        <dbReference type="ARBA" id="ARBA00023002"/>
    </source>
</evidence>
<evidence type="ECO:0000313" key="9">
    <source>
        <dbReference type="Proteomes" id="UP001428341"/>
    </source>
</evidence>
<keyword evidence="5" id="KW-0560">Oxidoreductase</keyword>
<dbReference type="InterPro" id="IPR001128">
    <property type="entry name" value="Cyt_P450"/>
</dbReference>
<dbReference type="Pfam" id="PF00067">
    <property type="entry name" value="p450"/>
    <property type="match status" value="1"/>
</dbReference>
<gene>
    <name evidence="8" type="ORF">WN944_022634</name>
</gene>
<keyword evidence="3" id="KW-0349">Heme</keyword>
<dbReference type="SUPFAM" id="SSF48264">
    <property type="entry name" value="Cytochrome P450"/>
    <property type="match status" value="1"/>
</dbReference>
<dbReference type="EMBL" id="JBCGBO010000001">
    <property type="protein sequence ID" value="KAK9229670.1"/>
    <property type="molecule type" value="Genomic_DNA"/>
</dbReference>